<evidence type="ECO:0000256" key="1">
    <source>
        <dbReference type="ARBA" id="ARBA00001182"/>
    </source>
</evidence>
<sequence length="234" mass="26472">MFSIKLIGLLCCLTVANCVDYDIEDRVLVLNDSNFDAAIKEHKHVFAMFDVSCLDKCEALVPKLAKAAKQLEEEGSDIKVAKVYATFKGLLVWKYTQSLPKLMFFRNGHPVDYKGSHTIEEMIQWVKKKTEPPAQILSTVDDARIFVNSARVTIVGFFKNQTSLEAKEFLKAAYTIDRHAFAITSDDAVYKELGASKDGVMLFKKVSAVQWKLVAHHKLDLHHVSEQREVPSTY</sequence>
<keyword evidence="6" id="KW-0677">Repeat</keyword>
<evidence type="ECO:0000256" key="4">
    <source>
        <dbReference type="ARBA" id="ARBA00012723"/>
    </source>
</evidence>
<keyword evidence="14" id="KW-1185">Reference proteome</keyword>
<dbReference type="PANTHER" id="PTHR18929">
    <property type="entry name" value="PROTEIN DISULFIDE ISOMERASE"/>
    <property type="match status" value="1"/>
</dbReference>
<dbReference type="GO" id="GO:0034976">
    <property type="term" value="P:response to endoplasmic reticulum stress"/>
    <property type="evidence" value="ECO:0007669"/>
    <property type="project" value="TreeGrafter"/>
</dbReference>
<name>A0A9J6CXD9_RHIMP</name>
<keyword evidence="5 11" id="KW-0732">Signal</keyword>
<feature type="signal peptide" evidence="11">
    <location>
        <begin position="1"/>
        <end position="18"/>
    </location>
</feature>
<evidence type="ECO:0000256" key="2">
    <source>
        <dbReference type="ARBA" id="ARBA00004319"/>
    </source>
</evidence>
<comment type="catalytic activity">
    <reaction evidence="1">
        <text>Catalyzes the rearrangement of -S-S- bonds in proteins.</text>
        <dbReference type="EC" id="5.3.4.1"/>
    </reaction>
</comment>
<feature type="chain" id="PRO_5039904229" description="protein disulfide-isomerase" evidence="11">
    <location>
        <begin position="19"/>
        <end position="234"/>
    </location>
</feature>
<dbReference type="GO" id="GO:0003756">
    <property type="term" value="F:protein disulfide isomerase activity"/>
    <property type="evidence" value="ECO:0007669"/>
    <property type="project" value="UniProtKB-EC"/>
</dbReference>
<dbReference type="InterPro" id="IPR036249">
    <property type="entry name" value="Thioredoxin-like_sf"/>
</dbReference>
<comment type="similarity">
    <text evidence="3">Belongs to the protein disulfide isomerase family.</text>
</comment>
<gene>
    <name evidence="13" type="ORF">HPB51_028590</name>
</gene>
<reference evidence="13" key="1">
    <citation type="journal article" date="2020" name="Cell">
        <title>Large-Scale Comparative Analyses of Tick Genomes Elucidate Their Genetic Diversity and Vector Capacities.</title>
        <authorList>
            <consortium name="Tick Genome and Microbiome Consortium (TIGMIC)"/>
            <person name="Jia N."/>
            <person name="Wang J."/>
            <person name="Shi W."/>
            <person name="Du L."/>
            <person name="Sun Y."/>
            <person name="Zhan W."/>
            <person name="Jiang J.F."/>
            <person name="Wang Q."/>
            <person name="Zhang B."/>
            <person name="Ji P."/>
            <person name="Bell-Sakyi L."/>
            <person name="Cui X.M."/>
            <person name="Yuan T.T."/>
            <person name="Jiang B.G."/>
            <person name="Yang W.F."/>
            <person name="Lam T.T."/>
            <person name="Chang Q.C."/>
            <person name="Ding S.J."/>
            <person name="Wang X.J."/>
            <person name="Zhu J.G."/>
            <person name="Ruan X.D."/>
            <person name="Zhao L."/>
            <person name="Wei J.T."/>
            <person name="Ye R.Z."/>
            <person name="Que T.C."/>
            <person name="Du C.H."/>
            <person name="Zhou Y.H."/>
            <person name="Cheng J.X."/>
            <person name="Dai P.F."/>
            <person name="Guo W.B."/>
            <person name="Han X.H."/>
            <person name="Huang E.J."/>
            <person name="Li L.F."/>
            <person name="Wei W."/>
            <person name="Gao Y.C."/>
            <person name="Liu J.Z."/>
            <person name="Shao H.Z."/>
            <person name="Wang X."/>
            <person name="Wang C.C."/>
            <person name="Yang T.C."/>
            <person name="Huo Q.B."/>
            <person name="Li W."/>
            <person name="Chen H.Y."/>
            <person name="Chen S.E."/>
            <person name="Zhou L.G."/>
            <person name="Ni X.B."/>
            <person name="Tian J.H."/>
            <person name="Sheng Y."/>
            <person name="Liu T."/>
            <person name="Pan Y.S."/>
            <person name="Xia L.Y."/>
            <person name="Li J."/>
            <person name="Zhao F."/>
            <person name="Cao W.C."/>
        </authorList>
    </citation>
    <scope>NUCLEOTIDE SEQUENCE</scope>
    <source>
        <strain evidence="13">Rmic-2018</strain>
    </source>
</reference>
<keyword evidence="7" id="KW-0256">Endoplasmic reticulum</keyword>
<proteinExistence type="inferred from homology"/>
<dbReference type="InterPro" id="IPR013766">
    <property type="entry name" value="Thioredoxin_domain"/>
</dbReference>
<dbReference type="VEuPathDB" id="VectorBase:LOC119179094"/>
<evidence type="ECO:0000313" key="13">
    <source>
        <dbReference type="EMBL" id="KAH7944693.1"/>
    </source>
</evidence>
<evidence type="ECO:0000256" key="3">
    <source>
        <dbReference type="ARBA" id="ARBA00006347"/>
    </source>
</evidence>
<dbReference type="CDD" id="cd02981">
    <property type="entry name" value="PDI_b_family"/>
    <property type="match status" value="1"/>
</dbReference>
<evidence type="ECO:0000256" key="7">
    <source>
        <dbReference type="ARBA" id="ARBA00022824"/>
    </source>
</evidence>
<dbReference type="GO" id="GO:0006457">
    <property type="term" value="P:protein folding"/>
    <property type="evidence" value="ECO:0007669"/>
    <property type="project" value="TreeGrafter"/>
</dbReference>
<dbReference type="Proteomes" id="UP000821866">
    <property type="component" value="Unassembled WGS sequence"/>
</dbReference>
<evidence type="ECO:0000313" key="14">
    <source>
        <dbReference type="Proteomes" id="UP000821866"/>
    </source>
</evidence>
<dbReference type="AlphaFoldDB" id="A0A9J6CXD9"/>
<dbReference type="PANTHER" id="PTHR18929:SF240">
    <property type="entry name" value="PROTEIN DISULFIDE-ISOMERASE"/>
    <property type="match status" value="1"/>
</dbReference>
<dbReference type="EC" id="5.3.4.1" evidence="4"/>
<evidence type="ECO:0000256" key="6">
    <source>
        <dbReference type="ARBA" id="ARBA00022737"/>
    </source>
</evidence>
<evidence type="ECO:0000256" key="10">
    <source>
        <dbReference type="ARBA" id="ARBA00023284"/>
    </source>
</evidence>
<keyword evidence="10" id="KW-0676">Redox-active center</keyword>
<dbReference type="Gene3D" id="3.40.30.10">
    <property type="entry name" value="Glutaredoxin"/>
    <property type="match status" value="2"/>
</dbReference>
<feature type="domain" description="Thioredoxin" evidence="12">
    <location>
        <begin position="27"/>
        <end position="128"/>
    </location>
</feature>
<comment type="caution">
    <text evidence="13">The sequence shown here is derived from an EMBL/GenBank/DDBJ whole genome shotgun (WGS) entry which is preliminary data.</text>
</comment>
<evidence type="ECO:0000256" key="5">
    <source>
        <dbReference type="ARBA" id="ARBA00022729"/>
    </source>
</evidence>
<reference evidence="13" key="2">
    <citation type="submission" date="2021-09" db="EMBL/GenBank/DDBJ databases">
        <authorList>
            <person name="Jia N."/>
            <person name="Wang J."/>
            <person name="Shi W."/>
            <person name="Du L."/>
            <person name="Sun Y."/>
            <person name="Zhan W."/>
            <person name="Jiang J."/>
            <person name="Wang Q."/>
            <person name="Zhang B."/>
            <person name="Ji P."/>
            <person name="Sakyi L.B."/>
            <person name="Cui X."/>
            <person name="Yuan T."/>
            <person name="Jiang B."/>
            <person name="Yang W."/>
            <person name="Lam T.T.-Y."/>
            <person name="Chang Q."/>
            <person name="Ding S."/>
            <person name="Wang X."/>
            <person name="Zhu J."/>
            <person name="Ruan X."/>
            <person name="Zhao L."/>
            <person name="Wei J."/>
            <person name="Que T."/>
            <person name="Du C."/>
            <person name="Cheng J."/>
            <person name="Dai P."/>
            <person name="Han X."/>
            <person name="Huang E."/>
            <person name="Gao Y."/>
            <person name="Liu J."/>
            <person name="Shao H."/>
            <person name="Ye R."/>
            <person name="Li L."/>
            <person name="Wei W."/>
            <person name="Wang X."/>
            <person name="Wang C."/>
            <person name="Huo Q."/>
            <person name="Li W."/>
            <person name="Guo W."/>
            <person name="Chen H."/>
            <person name="Chen S."/>
            <person name="Zhou L."/>
            <person name="Zhou L."/>
            <person name="Ni X."/>
            <person name="Tian J."/>
            <person name="Zhou Y."/>
            <person name="Sheng Y."/>
            <person name="Liu T."/>
            <person name="Pan Y."/>
            <person name="Xia L."/>
            <person name="Li J."/>
            <person name="Zhao F."/>
            <person name="Cao W."/>
        </authorList>
    </citation>
    <scope>NUCLEOTIDE SEQUENCE</scope>
    <source>
        <strain evidence="13">Rmic-2018</strain>
        <tissue evidence="13">Larvae</tissue>
    </source>
</reference>
<evidence type="ECO:0000256" key="8">
    <source>
        <dbReference type="ARBA" id="ARBA00023157"/>
    </source>
</evidence>
<protein>
    <recommendedName>
        <fullName evidence="4">protein disulfide-isomerase</fullName>
        <ecNumber evidence="4">5.3.4.1</ecNumber>
    </recommendedName>
</protein>
<dbReference type="Pfam" id="PF00085">
    <property type="entry name" value="Thioredoxin"/>
    <property type="match status" value="1"/>
</dbReference>
<dbReference type="SUPFAM" id="SSF52833">
    <property type="entry name" value="Thioredoxin-like"/>
    <property type="match status" value="2"/>
</dbReference>
<evidence type="ECO:0000256" key="9">
    <source>
        <dbReference type="ARBA" id="ARBA00023235"/>
    </source>
</evidence>
<comment type="subcellular location">
    <subcellularLocation>
        <location evidence="2">Endoplasmic reticulum lumen</location>
    </subcellularLocation>
</comment>
<dbReference type="EMBL" id="JABSTU010005393">
    <property type="protein sequence ID" value="KAH7944693.1"/>
    <property type="molecule type" value="Genomic_DNA"/>
</dbReference>
<keyword evidence="8" id="KW-1015">Disulfide bond</keyword>
<keyword evidence="9" id="KW-0413">Isomerase</keyword>
<accession>A0A9J6CXD9</accession>
<dbReference type="FunFam" id="3.40.30.10:FF:000042">
    <property type="entry name" value="protein disulfide-isomerase A2"/>
    <property type="match status" value="1"/>
</dbReference>
<evidence type="ECO:0000256" key="11">
    <source>
        <dbReference type="SAM" id="SignalP"/>
    </source>
</evidence>
<organism evidence="13 14">
    <name type="scientific">Rhipicephalus microplus</name>
    <name type="common">Cattle tick</name>
    <name type="synonym">Boophilus microplus</name>
    <dbReference type="NCBI Taxonomy" id="6941"/>
    <lineage>
        <taxon>Eukaryota</taxon>
        <taxon>Metazoa</taxon>
        <taxon>Ecdysozoa</taxon>
        <taxon>Arthropoda</taxon>
        <taxon>Chelicerata</taxon>
        <taxon>Arachnida</taxon>
        <taxon>Acari</taxon>
        <taxon>Parasitiformes</taxon>
        <taxon>Ixodida</taxon>
        <taxon>Ixodoidea</taxon>
        <taxon>Ixodidae</taxon>
        <taxon>Rhipicephalinae</taxon>
        <taxon>Rhipicephalus</taxon>
        <taxon>Boophilus</taxon>
    </lineage>
</organism>
<dbReference type="GO" id="GO:0005788">
    <property type="term" value="C:endoplasmic reticulum lumen"/>
    <property type="evidence" value="ECO:0007669"/>
    <property type="project" value="UniProtKB-SubCell"/>
</dbReference>
<evidence type="ECO:0000259" key="12">
    <source>
        <dbReference type="Pfam" id="PF00085"/>
    </source>
</evidence>